<dbReference type="PANTHER" id="PTHR48287:SF1">
    <property type="entry name" value="ARM REPEAT SUPERFAMILY PROTEIN"/>
    <property type="match status" value="1"/>
</dbReference>
<dbReference type="Pfam" id="PF08161">
    <property type="entry name" value="RRP12_HEAT"/>
    <property type="match status" value="1"/>
</dbReference>
<feature type="compositionally biased region" description="Basic residues" evidence="4">
    <location>
        <begin position="1243"/>
        <end position="1257"/>
    </location>
</feature>
<dbReference type="InterPro" id="IPR016024">
    <property type="entry name" value="ARM-type_fold"/>
</dbReference>
<sequence>MSTSDMEAVLAKIRPHTASSLSHQKAPAKVLTALEATFNEQKADKTPAAYFAGLLTLFDSTVAQEKDTGLKFGDGDRLPAELYLLALICPFVPAPIIRANLNTLMALTEPLWSSINSHAPALRSLLTLYNSVLRALDRVQLEKQTVRQSFATVLQFCVDPRPKVRKRAADIVRDVLASPPSPLLRHPYAERVGEWSVNALSEVNNIGSNKQKGKVNLGDVNGTAIHLIAFIRPVLSYLPSSALPTITTSLLTLPRLGDPYLSQAAYGALSDLLSVPDDPDVPRNINASTSDLLQAILNSPPLKTDAILLPPWLQVVGKTMLVYFEVDEDLCNSELLRVWKIVFQYLESNESVVRRETAASLVRLTQCISKTSIDSTFTGSTSDLGQIINQISKAIDSLAFARAIPELLVVISSLIENLRYRPGGRSAPTAAEILLKPILQHIGELRVRKGFEHKESADGVLRSAMSVLGPEVLLDILPLNLMPEDREAGREPRAFLLPLLVQNHPSPLKHFIIYFVPLTERMFDLQQKADAEGRAAEAKLWSVLVSQIWSGLPAYCYQTPDLKESLNPQFAQMLSQLLYVQPELRPPVLKALKAVVESNIKNDGEGTLTDEDIAQNTAFLRTQAESWFAVLFNVFSSVGRESQGMVGEVISAWASVSGEKEMAKTCNKVIGMLKTNISKMPASSASGATAHINEEQRSVVAAMQDILVLLVPCMSAKDAQTVFDLCLTPEVLTNRDNGVQKRAYKLLGKISQTGKVNLNAESLYMKMDDIAERTLSAAKKDRLMFLKSLLTSLPNDSLHVIPSLIPEAVLGTKEPSEKARSAAFELIVALGYKMKEGGIVKRAKLSGMDEDDMTEAPANLQEYFTMMAGGLAGASSHMISATILAITRSIFEFSNDISREMLTEIFLTFLEYLKSANREIVKSTLGFVKLFIHSQPPDALLPHLDQIVSVLLRWSHDHKNHFKEKVRHIFERLIRRCGWESVYAAAGEGVDEEAAKVLINIKKRKERAKRKKAAQRADEEDSDGEGQARPTTGDAFEDVLYGSESEEDDSDGEQPHAKQSTAKKQAKNKEKGARLRVDDDEPMDLLQGANTRIINTKAGGGRKPGAEAAKFKTDEASGKMLIDSSSDEDEGAEPNTESRLAGSAFQETLTSTDGFTRDSRGRVKFNKDTKKRRREADDIGENEDVEMADGTNGFESEKNKKARRQRAVKIGQEFKARRAGGDVKKGGVDPYAYLPLSQAAKGSRGKKNQKVSVTGRR</sequence>
<feature type="compositionally biased region" description="Acidic residues" evidence="4">
    <location>
        <begin position="1178"/>
        <end position="1187"/>
    </location>
</feature>
<dbReference type="InterPro" id="IPR012978">
    <property type="entry name" value="HEAT_RRP12"/>
</dbReference>
<evidence type="ECO:0000256" key="4">
    <source>
        <dbReference type="SAM" id="MobiDB-lite"/>
    </source>
</evidence>
<dbReference type="InParanoid" id="A0A286UHE2"/>
<proteinExistence type="inferred from homology"/>
<dbReference type="PANTHER" id="PTHR48287">
    <property type="entry name" value="ARM REPEAT SUPERFAMILY PROTEIN"/>
    <property type="match status" value="1"/>
</dbReference>
<comment type="similarity">
    <text evidence="2">Belongs to the RRP12 family.</text>
</comment>
<dbReference type="Gene3D" id="1.25.10.10">
    <property type="entry name" value="Leucine-rich Repeat Variant"/>
    <property type="match status" value="2"/>
</dbReference>
<protein>
    <submittedName>
        <fullName evidence="7">Ribosomal RNA-processing 12</fullName>
    </submittedName>
</protein>
<evidence type="ECO:0000256" key="1">
    <source>
        <dbReference type="ARBA" id="ARBA00004123"/>
    </source>
</evidence>
<feature type="compositionally biased region" description="Basic and acidic residues" evidence="4">
    <location>
        <begin position="1155"/>
        <end position="1168"/>
    </location>
</feature>
<feature type="domain" description="RRP12 N-terminal HEAT" evidence="6">
    <location>
        <begin position="28"/>
        <end position="276"/>
    </location>
</feature>
<gene>
    <name evidence="7" type="ORF">PNOK_0586500</name>
</gene>
<dbReference type="InterPro" id="IPR011989">
    <property type="entry name" value="ARM-like"/>
</dbReference>
<dbReference type="GO" id="GO:0005634">
    <property type="term" value="C:nucleus"/>
    <property type="evidence" value="ECO:0007669"/>
    <property type="project" value="UniProtKB-SubCell"/>
</dbReference>
<organism evidence="7 8">
    <name type="scientific">Pyrrhoderma noxium</name>
    <dbReference type="NCBI Taxonomy" id="2282107"/>
    <lineage>
        <taxon>Eukaryota</taxon>
        <taxon>Fungi</taxon>
        <taxon>Dikarya</taxon>
        <taxon>Basidiomycota</taxon>
        <taxon>Agaricomycotina</taxon>
        <taxon>Agaricomycetes</taxon>
        <taxon>Hymenochaetales</taxon>
        <taxon>Hymenochaetaceae</taxon>
        <taxon>Pyrrhoderma</taxon>
    </lineage>
</organism>
<dbReference type="STRING" id="2282107.A0A286UHE2"/>
<evidence type="ECO:0000256" key="2">
    <source>
        <dbReference type="ARBA" id="ARBA00007690"/>
    </source>
</evidence>
<evidence type="ECO:0000259" key="5">
    <source>
        <dbReference type="Pfam" id="PF08161"/>
    </source>
</evidence>
<evidence type="ECO:0000313" key="7">
    <source>
        <dbReference type="EMBL" id="PAV19021.1"/>
    </source>
</evidence>
<dbReference type="InterPro" id="IPR052087">
    <property type="entry name" value="RRP12"/>
</dbReference>
<evidence type="ECO:0000259" key="6">
    <source>
        <dbReference type="Pfam" id="PF25772"/>
    </source>
</evidence>
<dbReference type="Proteomes" id="UP000217199">
    <property type="component" value="Unassembled WGS sequence"/>
</dbReference>
<feature type="region of interest" description="Disordered" evidence="4">
    <location>
        <begin position="1237"/>
        <end position="1257"/>
    </location>
</feature>
<comment type="caution">
    <text evidence="7">The sequence shown here is derived from an EMBL/GenBank/DDBJ whole genome shotgun (WGS) entry which is preliminary data.</text>
</comment>
<dbReference type="SUPFAM" id="SSF48371">
    <property type="entry name" value="ARM repeat"/>
    <property type="match status" value="1"/>
</dbReference>
<dbReference type="FunCoup" id="A0A286UHE2">
    <property type="interactions" value="341"/>
</dbReference>
<dbReference type="InterPro" id="IPR057860">
    <property type="entry name" value="HEAT_RRP12_N"/>
</dbReference>
<accession>A0A286UHE2</accession>
<dbReference type="Pfam" id="PF25772">
    <property type="entry name" value="HEAT_RRP12_N"/>
    <property type="match status" value="1"/>
</dbReference>
<evidence type="ECO:0000256" key="3">
    <source>
        <dbReference type="ARBA" id="ARBA00023242"/>
    </source>
</evidence>
<reference evidence="7 8" key="1">
    <citation type="journal article" date="2017" name="Mol. Ecol.">
        <title>Comparative and population genomic landscape of Phellinus noxius: A hypervariable fungus causing root rot in trees.</title>
        <authorList>
            <person name="Chung C.L."/>
            <person name="Lee T.J."/>
            <person name="Akiba M."/>
            <person name="Lee H.H."/>
            <person name="Kuo T.H."/>
            <person name="Liu D."/>
            <person name="Ke H.M."/>
            <person name="Yokoi T."/>
            <person name="Roa M.B."/>
            <person name="Lu M.J."/>
            <person name="Chang Y.Y."/>
            <person name="Ann P.J."/>
            <person name="Tsai J.N."/>
            <person name="Chen C.Y."/>
            <person name="Tzean S.S."/>
            <person name="Ota Y."/>
            <person name="Hattori T."/>
            <person name="Sahashi N."/>
            <person name="Liou R.F."/>
            <person name="Kikuchi T."/>
            <person name="Tsai I.J."/>
        </authorList>
    </citation>
    <scope>NUCLEOTIDE SEQUENCE [LARGE SCALE GENOMIC DNA]</scope>
    <source>
        <strain evidence="7 8">FFPRI411160</strain>
    </source>
</reference>
<dbReference type="AlphaFoldDB" id="A0A286UHE2"/>
<feature type="domain" description="RRP12 HEAT" evidence="5">
    <location>
        <begin position="348"/>
        <end position="637"/>
    </location>
</feature>
<dbReference type="OrthoDB" id="2192888at2759"/>
<evidence type="ECO:0000313" key="8">
    <source>
        <dbReference type="Proteomes" id="UP000217199"/>
    </source>
</evidence>
<dbReference type="EMBL" id="NBII01000005">
    <property type="protein sequence ID" value="PAV19021.1"/>
    <property type="molecule type" value="Genomic_DNA"/>
</dbReference>
<feature type="region of interest" description="Disordered" evidence="4">
    <location>
        <begin position="1008"/>
        <end position="1206"/>
    </location>
</feature>
<keyword evidence="3" id="KW-0539">Nucleus</keyword>
<feature type="compositionally biased region" description="Polar residues" evidence="4">
    <location>
        <begin position="1145"/>
        <end position="1154"/>
    </location>
</feature>
<keyword evidence="8" id="KW-1185">Reference proteome</keyword>
<feature type="compositionally biased region" description="Basic and acidic residues" evidence="4">
    <location>
        <begin position="1067"/>
        <end position="1077"/>
    </location>
</feature>
<comment type="subcellular location">
    <subcellularLocation>
        <location evidence="1">Nucleus</location>
    </subcellularLocation>
</comment>
<name>A0A286UHE2_9AGAM</name>